<reference evidence="1 2" key="1">
    <citation type="submission" date="2012-06" db="EMBL/GenBank/DDBJ databases">
        <title>Finished chromosome of genome of Crinalium epipsammum PCC 9333.</title>
        <authorList>
            <consortium name="US DOE Joint Genome Institute"/>
            <person name="Gugger M."/>
            <person name="Coursin T."/>
            <person name="Rippka R."/>
            <person name="Tandeau De Marsac N."/>
            <person name="Huntemann M."/>
            <person name="Wei C.-L."/>
            <person name="Han J."/>
            <person name="Detter J.C."/>
            <person name="Han C."/>
            <person name="Tapia R."/>
            <person name="Davenport K."/>
            <person name="Daligault H."/>
            <person name="Erkkila T."/>
            <person name="Gu W."/>
            <person name="Munk A.C.C."/>
            <person name="Teshima H."/>
            <person name="Xu Y."/>
            <person name="Chain P."/>
            <person name="Chen A."/>
            <person name="Krypides N."/>
            <person name="Mavromatis K."/>
            <person name="Markowitz V."/>
            <person name="Szeto E."/>
            <person name="Ivanova N."/>
            <person name="Mikhailova N."/>
            <person name="Ovchinnikova G."/>
            <person name="Pagani I."/>
            <person name="Pati A."/>
            <person name="Goodwin L."/>
            <person name="Peters L."/>
            <person name="Pitluck S."/>
            <person name="Woyke T."/>
            <person name="Kerfeld C."/>
        </authorList>
    </citation>
    <scope>NUCLEOTIDE SEQUENCE [LARGE SCALE GENOMIC DNA]</scope>
    <source>
        <strain evidence="1 2">PCC 9333</strain>
    </source>
</reference>
<name>K9W0E9_9CYAN</name>
<evidence type="ECO:0000313" key="1">
    <source>
        <dbReference type="EMBL" id="AFZ13686.1"/>
    </source>
</evidence>
<dbReference type="RefSeq" id="WP_015203795.1">
    <property type="nucleotide sequence ID" value="NC_019753.1"/>
</dbReference>
<gene>
    <name evidence="1" type="ORF">Cri9333_2842</name>
</gene>
<evidence type="ECO:0000313" key="2">
    <source>
        <dbReference type="Proteomes" id="UP000010472"/>
    </source>
</evidence>
<proteinExistence type="predicted"/>
<dbReference type="OrthoDB" id="4869430at2"/>
<dbReference type="EMBL" id="CP003620">
    <property type="protein sequence ID" value="AFZ13686.1"/>
    <property type="molecule type" value="Genomic_DNA"/>
</dbReference>
<dbReference type="eggNOG" id="ENOG5032ZI7">
    <property type="taxonomic scope" value="Bacteria"/>
</dbReference>
<dbReference type="Proteomes" id="UP000010472">
    <property type="component" value="Chromosome"/>
</dbReference>
<dbReference type="AlphaFoldDB" id="K9W0E9"/>
<sequence>MSITVTGSIEKKGLGPGTWALVSEGGETYELKDAPSDLKKSNLKVKVTGEVRDDVMTFAMIGSVLEVKSFEVISD</sequence>
<organism evidence="1 2">
    <name type="scientific">Crinalium epipsammum PCC 9333</name>
    <dbReference type="NCBI Taxonomy" id="1173022"/>
    <lineage>
        <taxon>Bacteria</taxon>
        <taxon>Bacillati</taxon>
        <taxon>Cyanobacteriota</taxon>
        <taxon>Cyanophyceae</taxon>
        <taxon>Gomontiellales</taxon>
        <taxon>Gomontiellaceae</taxon>
        <taxon>Crinalium</taxon>
    </lineage>
</organism>
<dbReference type="STRING" id="1173022.Cri9333_2842"/>
<dbReference type="KEGG" id="cep:Cri9333_2842"/>
<dbReference type="PATRIC" id="fig|1173022.3.peg.3081"/>
<keyword evidence="2" id="KW-1185">Reference proteome</keyword>
<dbReference type="HOGENOM" id="CLU_177665_1_0_3"/>
<protein>
    <submittedName>
        <fullName evidence="1">Uncharacterized protein</fullName>
    </submittedName>
</protein>
<accession>K9W0E9</accession>